<feature type="compositionally biased region" description="Basic and acidic residues" evidence="1">
    <location>
        <begin position="21"/>
        <end position="32"/>
    </location>
</feature>
<sequence length="178" mass="19669">MTAVTETPKPVRTRAVPQPRRRTEPTAQEPRRSLRKVQLGGSDPSMTRAAELLSQIDEHREPEPQPALPDPTALVCRVARAAIEVLRGERPANQLARWTSTQVYDQLVARERLLSGTRAGRARPAAPRVGVRRVRLVRLGATSAEATVVLHDGERVRAAAVRLEGRRGTWKVTCLELG</sequence>
<dbReference type="Proteomes" id="UP000280501">
    <property type="component" value="Unassembled WGS sequence"/>
</dbReference>
<keyword evidence="3" id="KW-1185">Reference proteome</keyword>
<proteinExistence type="predicted"/>
<protein>
    <submittedName>
        <fullName evidence="2">Uncharacterized protein</fullName>
    </submittedName>
</protein>
<feature type="region of interest" description="Disordered" evidence="1">
    <location>
        <begin position="1"/>
        <end position="50"/>
    </location>
</feature>
<comment type="caution">
    <text evidence="2">The sequence shown here is derived from an EMBL/GenBank/DDBJ whole genome shotgun (WGS) entry which is preliminary data.</text>
</comment>
<dbReference type="Pfam" id="PF20060">
    <property type="entry name" value="DUF6459"/>
    <property type="match status" value="1"/>
</dbReference>
<gene>
    <name evidence="2" type="ORF">EDD34_3282</name>
</gene>
<evidence type="ECO:0000313" key="2">
    <source>
        <dbReference type="EMBL" id="RPF22614.1"/>
    </source>
</evidence>
<evidence type="ECO:0000256" key="1">
    <source>
        <dbReference type="SAM" id="MobiDB-lite"/>
    </source>
</evidence>
<name>A0A3N4YTB0_9MICO</name>
<dbReference type="InterPro" id="IPR045596">
    <property type="entry name" value="DUF6459"/>
</dbReference>
<reference evidence="2 3" key="1">
    <citation type="submission" date="2018-11" db="EMBL/GenBank/DDBJ databases">
        <title>Sequencing the genomes of 1000 actinobacteria strains.</title>
        <authorList>
            <person name="Klenk H.-P."/>
        </authorList>
    </citation>
    <scope>NUCLEOTIDE SEQUENCE [LARGE SCALE GENOMIC DNA]</scope>
    <source>
        <strain evidence="2 3">DSM 15700</strain>
    </source>
</reference>
<evidence type="ECO:0000313" key="3">
    <source>
        <dbReference type="Proteomes" id="UP000280501"/>
    </source>
</evidence>
<dbReference type="AlphaFoldDB" id="A0A3N4YTB0"/>
<accession>A0A3N4YTB0</accession>
<dbReference type="EMBL" id="RKQZ01000001">
    <property type="protein sequence ID" value="RPF22614.1"/>
    <property type="molecule type" value="Genomic_DNA"/>
</dbReference>
<dbReference type="RefSeq" id="WP_246012519.1">
    <property type="nucleotide sequence ID" value="NZ_RKQZ01000001.1"/>
</dbReference>
<organism evidence="2 3">
    <name type="scientific">Myceligenerans xiligouense</name>
    <dbReference type="NCBI Taxonomy" id="253184"/>
    <lineage>
        <taxon>Bacteria</taxon>
        <taxon>Bacillati</taxon>
        <taxon>Actinomycetota</taxon>
        <taxon>Actinomycetes</taxon>
        <taxon>Micrococcales</taxon>
        <taxon>Promicromonosporaceae</taxon>
        <taxon>Myceligenerans</taxon>
    </lineage>
</organism>